<feature type="transmembrane region" description="Helical" evidence="10">
    <location>
        <begin position="331"/>
        <end position="352"/>
    </location>
</feature>
<comment type="subcellular location">
    <subcellularLocation>
        <location evidence="1">Cell membrane</location>
        <topology evidence="1">Multi-pass membrane protein</topology>
    </subcellularLocation>
</comment>
<dbReference type="InterPro" id="IPR022461">
    <property type="entry name" value="Arg/Orn_antiprt_ArcD"/>
</dbReference>
<dbReference type="PIRSF" id="PIRSF006060">
    <property type="entry name" value="AA_transporter"/>
    <property type="match status" value="1"/>
</dbReference>
<dbReference type="STRING" id="1009370.ALO_01364"/>
<sequence length="473" mass="49400">MSGENEKKLGLVSLTGLVVGSMIGGGVFALPADMASGAGVAAILIGWLITGTGMIALALVYQNLALRQPELNGGVYSYARAGFGDYIGFNAAWGYWLSALLGNVSYAVMMFGALGYFFPVFGQGNNLISTLCASVLIWTVQALVRRGVKEAAIVNVVTTIAKLVPIILFVIGVTIAFRVDVFTLDIWGESNLSLGSIADQVKSTMLVTLWVFIGIEGAVVISGRAKHRRDVGRATVIGLLSTLTIYGLVSVLSLGVMRQAELAGLETPSAAYVLEAAVGSVGAVVINAGLVVSLLGALLGWTILAAEIAYVAAKDGILPRVFAGENKRGAPANSLTLTSILVQIALILTLVASSTYQVIYSIASSAILIPYLFSGLYAGKLAAGGETYEPGEGRMRDLGVAILSSLYAAWLIYAAGLEYILLVTILYAAGIIVFVTGKRERKLRVFAGWEKVVALLFAVGAAAAAVMLMKGSL</sequence>
<dbReference type="AlphaFoldDB" id="F7NE10"/>
<comment type="caution">
    <text evidence="11">The sequence shown here is derived from an EMBL/GenBank/DDBJ whole genome shotgun (WGS) entry which is preliminary data.</text>
</comment>
<evidence type="ECO:0000256" key="6">
    <source>
        <dbReference type="ARBA" id="ARBA00022970"/>
    </source>
</evidence>
<dbReference type="InterPro" id="IPR004754">
    <property type="entry name" value="Amino_acid_antiprt"/>
</dbReference>
<keyword evidence="3" id="KW-0813">Transport</keyword>
<keyword evidence="12" id="KW-1185">Reference proteome</keyword>
<evidence type="ECO:0000256" key="4">
    <source>
        <dbReference type="ARBA" id="ARBA00022475"/>
    </source>
</evidence>
<keyword evidence="4" id="KW-1003">Cell membrane</keyword>
<feature type="transmembrane region" description="Helical" evidence="10">
    <location>
        <begin position="277"/>
        <end position="310"/>
    </location>
</feature>
<feature type="transmembrane region" description="Helical" evidence="10">
    <location>
        <begin position="203"/>
        <end position="222"/>
    </location>
</feature>
<dbReference type="NCBIfam" id="TIGR00905">
    <property type="entry name" value="2A0302"/>
    <property type="match status" value="1"/>
</dbReference>
<name>F7NE10_9FIRM</name>
<keyword evidence="7 10" id="KW-1133">Transmembrane helix</keyword>
<dbReference type="RefSeq" id="WP_004092026.1">
    <property type="nucleotide sequence ID" value="NZ_AFGF01000015.1"/>
</dbReference>
<dbReference type="GO" id="GO:0006527">
    <property type="term" value="P:L-arginine catabolic process"/>
    <property type="evidence" value="ECO:0007669"/>
    <property type="project" value="UniProtKB-UniRule"/>
</dbReference>
<feature type="transmembrane region" description="Helical" evidence="10">
    <location>
        <begin position="95"/>
        <end position="118"/>
    </location>
</feature>
<dbReference type="InterPro" id="IPR002293">
    <property type="entry name" value="AA/rel_permease1"/>
</dbReference>
<gene>
    <name evidence="11" type="ORF">ALO_01364</name>
</gene>
<evidence type="ECO:0000256" key="2">
    <source>
        <dbReference type="ARBA" id="ARBA00008220"/>
    </source>
</evidence>
<proteinExistence type="inferred from homology"/>
<evidence type="ECO:0000256" key="1">
    <source>
        <dbReference type="ARBA" id="ARBA00004651"/>
    </source>
</evidence>
<feature type="transmembrane region" description="Helical" evidence="10">
    <location>
        <begin position="419"/>
        <end position="437"/>
    </location>
</feature>
<organism evidence="11 12">
    <name type="scientific">Acetonema longum DSM 6540</name>
    <dbReference type="NCBI Taxonomy" id="1009370"/>
    <lineage>
        <taxon>Bacteria</taxon>
        <taxon>Bacillati</taxon>
        <taxon>Bacillota</taxon>
        <taxon>Negativicutes</taxon>
        <taxon>Acetonemataceae</taxon>
        <taxon>Acetonema</taxon>
    </lineage>
</organism>
<accession>F7NE10</accession>
<evidence type="ECO:0000256" key="8">
    <source>
        <dbReference type="ARBA" id="ARBA00023136"/>
    </source>
</evidence>
<feature type="transmembrane region" description="Helical" evidence="10">
    <location>
        <begin position="124"/>
        <end position="144"/>
    </location>
</feature>
<feature type="transmembrane region" description="Helical" evidence="10">
    <location>
        <begin position="358"/>
        <end position="378"/>
    </location>
</feature>
<feature type="transmembrane region" description="Helical" evidence="10">
    <location>
        <begin position="449"/>
        <end position="469"/>
    </location>
</feature>
<dbReference type="PANTHER" id="PTHR42770:SF4">
    <property type="entry name" value="ARGININE_ORNITHINE ANTIPORTER-RELATED"/>
    <property type="match status" value="1"/>
</dbReference>
<dbReference type="InterPro" id="IPR050367">
    <property type="entry name" value="APC_superfamily"/>
</dbReference>
<feature type="transmembrane region" description="Helical" evidence="10">
    <location>
        <begin position="39"/>
        <end position="61"/>
    </location>
</feature>
<keyword evidence="5 10" id="KW-0812">Transmembrane</keyword>
<evidence type="ECO:0000256" key="9">
    <source>
        <dbReference type="NCBIfam" id="TIGR03810"/>
    </source>
</evidence>
<evidence type="ECO:0000256" key="7">
    <source>
        <dbReference type="ARBA" id="ARBA00022989"/>
    </source>
</evidence>
<evidence type="ECO:0000313" key="12">
    <source>
        <dbReference type="Proteomes" id="UP000003240"/>
    </source>
</evidence>
<evidence type="ECO:0000256" key="3">
    <source>
        <dbReference type="ARBA" id="ARBA00022448"/>
    </source>
</evidence>
<dbReference type="GO" id="GO:1903826">
    <property type="term" value="P:L-arginine transmembrane transport"/>
    <property type="evidence" value="ECO:0007669"/>
    <property type="project" value="InterPro"/>
</dbReference>
<dbReference type="GO" id="GO:0005886">
    <property type="term" value="C:plasma membrane"/>
    <property type="evidence" value="ECO:0007669"/>
    <property type="project" value="UniProtKB-SubCell"/>
</dbReference>
<feature type="transmembrane region" description="Helical" evidence="10">
    <location>
        <begin position="151"/>
        <end position="177"/>
    </location>
</feature>
<evidence type="ECO:0000313" key="11">
    <source>
        <dbReference type="EMBL" id="EGO65665.1"/>
    </source>
</evidence>
<evidence type="ECO:0000256" key="10">
    <source>
        <dbReference type="SAM" id="Phobius"/>
    </source>
</evidence>
<feature type="transmembrane region" description="Helical" evidence="10">
    <location>
        <begin position="398"/>
        <end position="413"/>
    </location>
</feature>
<dbReference type="Pfam" id="PF13520">
    <property type="entry name" value="AA_permease_2"/>
    <property type="match status" value="1"/>
</dbReference>
<dbReference type="NCBIfam" id="TIGR03810">
    <property type="entry name" value="arg_ornith_anti"/>
    <property type="match status" value="1"/>
</dbReference>
<dbReference type="eggNOG" id="COG0531">
    <property type="taxonomic scope" value="Bacteria"/>
</dbReference>
<comment type="similarity">
    <text evidence="2">Belongs to the amino acid-polyamine-organocation (APC) superfamily. Basic amino acid/polyamine antiporter (APA) (TC 2.A.3.2) family.</text>
</comment>
<keyword evidence="6" id="KW-0029">Amino-acid transport</keyword>
<reference evidence="11 12" key="1">
    <citation type="journal article" date="2011" name="EMBO J.">
        <title>Structural diversity of bacterial flagellar motors.</title>
        <authorList>
            <person name="Chen S."/>
            <person name="Beeby M."/>
            <person name="Murphy G.E."/>
            <person name="Leadbetter J.R."/>
            <person name="Hendrixson D.R."/>
            <person name="Briegel A."/>
            <person name="Li Z."/>
            <person name="Shi J."/>
            <person name="Tocheva E.I."/>
            <person name="Muller A."/>
            <person name="Dobro M.J."/>
            <person name="Jensen G.J."/>
        </authorList>
    </citation>
    <scope>NUCLEOTIDE SEQUENCE [LARGE SCALE GENOMIC DNA]</scope>
    <source>
        <strain evidence="11 12">DSM 6540</strain>
    </source>
</reference>
<dbReference type="Gene3D" id="1.20.1740.10">
    <property type="entry name" value="Amino acid/polyamine transporter I"/>
    <property type="match status" value="1"/>
</dbReference>
<dbReference type="PANTHER" id="PTHR42770">
    <property type="entry name" value="AMINO ACID TRANSPORTER-RELATED"/>
    <property type="match status" value="1"/>
</dbReference>
<feature type="transmembrane region" description="Helical" evidence="10">
    <location>
        <begin position="234"/>
        <end position="257"/>
    </location>
</feature>
<dbReference type="GO" id="GO:0043858">
    <property type="term" value="F:arginine:ornithine antiporter activity"/>
    <property type="evidence" value="ECO:0007669"/>
    <property type="project" value="UniProtKB-UniRule"/>
</dbReference>
<dbReference type="OrthoDB" id="178667at2"/>
<keyword evidence="8 10" id="KW-0472">Membrane</keyword>
<dbReference type="Proteomes" id="UP000003240">
    <property type="component" value="Unassembled WGS sequence"/>
</dbReference>
<dbReference type="EMBL" id="AFGF01000015">
    <property type="protein sequence ID" value="EGO65665.1"/>
    <property type="molecule type" value="Genomic_DNA"/>
</dbReference>
<protein>
    <recommendedName>
        <fullName evidence="9">Arginine-ornithine antiporter</fullName>
    </recommendedName>
</protein>
<evidence type="ECO:0000256" key="5">
    <source>
        <dbReference type="ARBA" id="ARBA00022692"/>
    </source>
</evidence>